<organism evidence="1">
    <name type="scientific">Siphoviridae sp. ct2vX3</name>
    <dbReference type="NCBI Taxonomy" id="2825318"/>
    <lineage>
        <taxon>Viruses</taxon>
        <taxon>Duplodnaviria</taxon>
        <taxon>Heunggongvirae</taxon>
        <taxon>Uroviricota</taxon>
        <taxon>Caudoviricetes</taxon>
    </lineage>
</organism>
<reference evidence="1" key="1">
    <citation type="journal article" date="2021" name="Proc. Natl. Acad. Sci. U.S.A.">
        <title>A Catalog of Tens of Thousands of Viruses from Human Metagenomes Reveals Hidden Associations with Chronic Diseases.</title>
        <authorList>
            <person name="Tisza M.J."/>
            <person name="Buck C.B."/>
        </authorList>
    </citation>
    <scope>NUCLEOTIDE SEQUENCE</scope>
    <source>
        <strain evidence="1">Ct2vX3</strain>
    </source>
</reference>
<name>A0A8S5PY32_9CAUD</name>
<evidence type="ECO:0000313" key="1">
    <source>
        <dbReference type="EMBL" id="DAE11664.1"/>
    </source>
</evidence>
<dbReference type="EMBL" id="BK015535">
    <property type="protein sequence ID" value="DAE11664.1"/>
    <property type="molecule type" value="Genomic_DNA"/>
</dbReference>
<sequence>MPFKTFFTSSGAVPVLFSNSLSKVREKPFLDNSLIYKS</sequence>
<accession>A0A8S5PY32</accession>
<proteinExistence type="predicted"/>
<protein>
    <submittedName>
        <fullName evidence="1">Uncharacterized protein</fullName>
    </submittedName>
</protein>